<evidence type="ECO:0000313" key="4">
    <source>
        <dbReference type="Proteomes" id="UP000184330"/>
    </source>
</evidence>
<dbReference type="AlphaFoldDB" id="A0A1L7XR24"/>
<feature type="compositionally biased region" description="Low complexity" evidence="1">
    <location>
        <begin position="1"/>
        <end position="21"/>
    </location>
</feature>
<keyword evidence="2" id="KW-0472">Membrane</keyword>
<keyword evidence="4" id="KW-1185">Reference proteome</keyword>
<protein>
    <submittedName>
        <fullName evidence="3">Uncharacterized protein</fullName>
    </submittedName>
</protein>
<feature type="transmembrane region" description="Helical" evidence="2">
    <location>
        <begin position="250"/>
        <end position="273"/>
    </location>
</feature>
<evidence type="ECO:0000313" key="3">
    <source>
        <dbReference type="EMBL" id="CZR67511.1"/>
    </source>
</evidence>
<dbReference type="EMBL" id="FJOG01000044">
    <property type="protein sequence ID" value="CZR67511.1"/>
    <property type="molecule type" value="Genomic_DNA"/>
</dbReference>
<dbReference type="Proteomes" id="UP000184330">
    <property type="component" value="Unassembled WGS sequence"/>
</dbReference>
<keyword evidence="2" id="KW-1133">Transmembrane helix</keyword>
<feature type="transmembrane region" description="Helical" evidence="2">
    <location>
        <begin position="686"/>
        <end position="710"/>
    </location>
</feature>
<feature type="region of interest" description="Disordered" evidence="1">
    <location>
        <begin position="1"/>
        <end position="55"/>
    </location>
</feature>
<sequence>MSESRPPSSHSCSSSISGRGEWQSPIDCQSDQTTTLSNAPHHETSSLSSLSPPPTNRWSFIEDTASTTIGSCRDLNDHHSEDQDHDKNVITTEALQSDAAIELEALPEAVEGIAKISIRRAFLDNWKKFVPHLFSILVTAGVVQLSFRNVYWMDLKSPSKEITPGLTQGGALNFLQLAAKLHELLILASISSIVLHAVQSHLTGTSGLPLGMIANSFELTSGQFLRRKAFWTLPWSKDPNTGKRSLYIRFWLLSLFAALLVVLSGPSSAIAVIPTLNYFDMAKPFNAPVLPYFVFNQSTELWPTVLTGESLNSPTSGRNCTDPLQSEACPSSGYNENLRWGGYLELQSTDHGSNITYTDNAASMLRVVTTRSCNRTAIDGRASAVGLPAFVSNAFTDYWKFAQDNFQGVALEASQPRMKLDTNVFAPKVEVLCNGYLNADSPNVTDPSNQTAMFFPTWSNLSSFPVPDWTFRYPRLLNSSNFTLYEIPNNGPETPSLGAVITIPVVQGRGSWDDFANISWYQTTENLACSVYAQWVPVDAWYEPNTDDAVEFTVSSDLGDTCLETPTTDHTRRPPINATISQEYANGINFPIEFITGPIPALLGIIQYLIFPDPEVSPDLEQPPINATISQEYANGINFPIEFITGPIPALLGIIQYLIFPDPEVSPDLEQYGYGYKWHGSRTAQFGISVLLLHIAVAVCHTLLVLVEIFGGRRAVHRAWETIPEMFVLAMNSSPSERLRRAYAKDGTIKSWREVVAVRESDRSVLEVVVGREDVEHSAPARRGTGFSTIFQASSKK</sequence>
<name>A0A1L7XR24_9HELO</name>
<gene>
    <name evidence="3" type="ORF">PAC_17410</name>
</gene>
<proteinExistence type="predicted"/>
<dbReference type="STRING" id="576137.A0A1L7XR24"/>
<dbReference type="OrthoDB" id="5342924at2759"/>
<evidence type="ECO:0000256" key="2">
    <source>
        <dbReference type="SAM" id="Phobius"/>
    </source>
</evidence>
<keyword evidence="2" id="KW-0812">Transmembrane</keyword>
<evidence type="ECO:0000256" key="1">
    <source>
        <dbReference type="SAM" id="MobiDB-lite"/>
    </source>
</evidence>
<feature type="compositionally biased region" description="Polar residues" evidence="1">
    <location>
        <begin position="26"/>
        <end position="38"/>
    </location>
</feature>
<accession>A0A1L7XR24</accession>
<organism evidence="3 4">
    <name type="scientific">Phialocephala subalpina</name>
    <dbReference type="NCBI Taxonomy" id="576137"/>
    <lineage>
        <taxon>Eukaryota</taxon>
        <taxon>Fungi</taxon>
        <taxon>Dikarya</taxon>
        <taxon>Ascomycota</taxon>
        <taxon>Pezizomycotina</taxon>
        <taxon>Leotiomycetes</taxon>
        <taxon>Helotiales</taxon>
        <taxon>Mollisiaceae</taxon>
        <taxon>Phialocephala</taxon>
        <taxon>Phialocephala fortinii species complex</taxon>
    </lineage>
</organism>
<feature type="transmembrane region" description="Helical" evidence="2">
    <location>
        <begin position="129"/>
        <end position="147"/>
    </location>
</feature>
<reference evidence="3 4" key="1">
    <citation type="submission" date="2016-03" db="EMBL/GenBank/DDBJ databases">
        <authorList>
            <person name="Ploux O."/>
        </authorList>
    </citation>
    <scope>NUCLEOTIDE SEQUENCE [LARGE SCALE GENOMIC DNA]</scope>
    <source>
        <strain evidence="3 4">UAMH 11012</strain>
    </source>
</reference>